<evidence type="ECO:0000256" key="6">
    <source>
        <dbReference type="ARBA" id="ARBA00023125"/>
    </source>
</evidence>
<comment type="caution">
    <text evidence="9">The sequence shown here is derived from an EMBL/GenBank/DDBJ whole genome shotgun (WGS) entry which is preliminary data.</text>
</comment>
<keyword evidence="6" id="KW-0238">DNA-binding</keyword>
<comment type="similarity">
    <text evidence="1 8">Belongs to the SOS response-associated peptidase family.</text>
</comment>
<dbReference type="EMBL" id="JAAKDE010000004">
    <property type="protein sequence ID" value="MBA2132472.1"/>
    <property type="molecule type" value="Genomic_DNA"/>
</dbReference>
<dbReference type="SUPFAM" id="SSF143081">
    <property type="entry name" value="BB1717-like"/>
    <property type="match status" value="1"/>
</dbReference>
<dbReference type="AlphaFoldDB" id="A0A8J6I1B3"/>
<organism evidence="9 10">
    <name type="scientific">Capillibacterium thermochitinicola</name>
    <dbReference type="NCBI Taxonomy" id="2699427"/>
    <lineage>
        <taxon>Bacteria</taxon>
        <taxon>Bacillati</taxon>
        <taxon>Bacillota</taxon>
        <taxon>Capillibacterium</taxon>
    </lineage>
</organism>
<dbReference type="GO" id="GO:0016829">
    <property type="term" value="F:lyase activity"/>
    <property type="evidence" value="ECO:0007669"/>
    <property type="project" value="UniProtKB-KW"/>
</dbReference>
<reference evidence="9" key="1">
    <citation type="submission" date="2020-06" db="EMBL/GenBank/DDBJ databases">
        <title>Novel chitinolytic bacterium.</title>
        <authorList>
            <person name="Ungkulpasvich U."/>
            <person name="Kosugi A."/>
            <person name="Uke A."/>
        </authorList>
    </citation>
    <scope>NUCLEOTIDE SEQUENCE</scope>
    <source>
        <strain evidence="9">UUS1-1</strain>
    </source>
</reference>
<keyword evidence="5" id="KW-0190">Covalent protein-DNA linkage</keyword>
<dbReference type="Gene3D" id="3.90.1680.10">
    <property type="entry name" value="SOS response associated peptidase-like"/>
    <property type="match status" value="1"/>
</dbReference>
<dbReference type="Proteomes" id="UP000657177">
    <property type="component" value="Unassembled WGS sequence"/>
</dbReference>
<evidence type="ECO:0000313" key="10">
    <source>
        <dbReference type="Proteomes" id="UP000657177"/>
    </source>
</evidence>
<dbReference type="GO" id="GO:0106300">
    <property type="term" value="P:protein-DNA covalent cross-linking repair"/>
    <property type="evidence" value="ECO:0007669"/>
    <property type="project" value="InterPro"/>
</dbReference>
<evidence type="ECO:0000256" key="5">
    <source>
        <dbReference type="ARBA" id="ARBA00023124"/>
    </source>
</evidence>
<evidence type="ECO:0000256" key="8">
    <source>
        <dbReference type="RuleBase" id="RU364100"/>
    </source>
</evidence>
<dbReference type="InterPro" id="IPR003738">
    <property type="entry name" value="SRAP"/>
</dbReference>
<evidence type="ECO:0000256" key="3">
    <source>
        <dbReference type="ARBA" id="ARBA00022763"/>
    </source>
</evidence>
<evidence type="ECO:0000256" key="7">
    <source>
        <dbReference type="ARBA" id="ARBA00023239"/>
    </source>
</evidence>
<dbReference type="PANTHER" id="PTHR13604:SF0">
    <property type="entry name" value="ABASIC SITE PROCESSING PROTEIN HMCES"/>
    <property type="match status" value="1"/>
</dbReference>
<dbReference type="GO" id="GO:0008233">
    <property type="term" value="F:peptidase activity"/>
    <property type="evidence" value="ECO:0007669"/>
    <property type="project" value="UniProtKB-KW"/>
</dbReference>
<evidence type="ECO:0000313" key="9">
    <source>
        <dbReference type="EMBL" id="MBA2132472.1"/>
    </source>
</evidence>
<evidence type="ECO:0000256" key="2">
    <source>
        <dbReference type="ARBA" id="ARBA00022670"/>
    </source>
</evidence>
<keyword evidence="10" id="KW-1185">Reference proteome</keyword>
<keyword evidence="7" id="KW-0456">Lyase</keyword>
<evidence type="ECO:0000256" key="4">
    <source>
        <dbReference type="ARBA" id="ARBA00022801"/>
    </source>
</evidence>
<dbReference type="PANTHER" id="PTHR13604">
    <property type="entry name" value="DC12-RELATED"/>
    <property type="match status" value="1"/>
</dbReference>
<sequence>MCFYYALSVTAQTLENRYQLTEGFDWEVEAGPWTPKYYVSGFEFPKMPVITNEAPDRLQFLTWGLIPFWVKAPAQAAQIRGKTLNARAETVLEKPSFRQAVQRRRCLVPADGFYEWRLFQGKKYPYYIFLKDRTVFSFAGIWEEWADPTTGELFRTYSILTTEANPLLARIHNTKKRMPVILPREQERAWLSAGLSTAELLSFLQPFPAAQMEAYTIGRLITARTANRNCPEVQAPVVYPELGEGQ</sequence>
<gene>
    <name evidence="9" type="ORF">G5B42_02790</name>
</gene>
<evidence type="ECO:0000256" key="1">
    <source>
        <dbReference type="ARBA" id="ARBA00008136"/>
    </source>
</evidence>
<protein>
    <recommendedName>
        <fullName evidence="8">Abasic site processing protein</fullName>
        <ecNumber evidence="8">3.4.-.-</ecNumber>
    </recommendedName>
</protein>
<dbReference type="RefSeq" id="WP_181338918.1">
    <property type="nucleotide sequence ID" value="NZ_JAAKDE010000004.1"/>
</dbReference>
<keyword evidence="4 8" id="KW-0378">Hydrolase</keyword>
<keyword evidence="3" id="KW-0227">DNA damage</keyword>
<dbReference type="GO" id="GO:0006508">
    <property type="term" value="P:proteolysis"/>
    <property type="evidence" value="ECO:0007669"/>
    <property type="project" value="UniProtKB-KW"/>
</dbReference>
<proteinExistence type="inferred from homology"/>
<dbReference type="Pfam" id="PF02586">
    <property type="entry name" value="SRAP"/>
    <property type="match status" value="1"/>
</dbReference>
<accession>A0A8J6I1B3</accession>
<dbReference type="EC" id="3.4.-.-" evidence="8"/>
<dbReference type="InterPro" id="IPR036590">
    <property type="entry name" value="SRAP-like"/>
</dbReference>
<keyword evidence="2 8" id="KW-0645">Protease</keyword>
<dbReference type="GO" id="GO:0003697">
    <property type="term" value="F:single-stranded DNA binding"/>
    <property type="evidence" value="ECO:0007669"/>
    <property type="project" value="InterPro"/>
</dbReference>
<name>A0A8J6I1B3_9FIRM</name>